<dbReference type="OrthoDB" id="1431247at2759"/>
<keyword evidence="6" id="KW-1185">Reference proteome</keyword>
<sequence length="136" mass="16382">MPLSSPRHTRHYWDVWPDKVMRERFVHDWDDWQDFQDNSLTSRNRRSELARRSDDQSKNQVLEDKTRFRVKLDVSHFKPWEVEVKYADNNIVVTGKHEEVEDKQGWVSRQFSRRYALPEEYDSDLLNSSLTADGVL</sequence>
<dbReference type="SUPFAM" id="SSF49764">
    <property type="entry name" value="HSP20-like chaperones"/>
    <property type="match status" value="1"/>
</dbReference>
<dbReference type="GO" id="GO:0005634">
    <property type="term" value="C:nucleus"/>
    <property type="evidence" value="ECO:0007669"/>
    <property type="project" value="TreeGrafter"/>
</dbReference>
<accession>A0A7R9KSU5</accession>
<dbReference type="GO" id="GO:0051082">
    <property type="term" value="F:unfolded protein binding"/>
    <property type="evidence" value="ECO:0007669"/>
    <property type="project" value="TreeGrafter"/>
</dbReference>
<dbReference type="InterPro" id="IPR001436">
    <property type="entry name" value="Alpha-crystallin/sHSP_animal"/>
</dbReference>
<evidence type="ECO:0000313" key="6">
    <source>
        <dbReference type="Proteomes" id="UP000759131"/>
    </source>
</evidence>
<evidence type="ECO:0000256" key="3">
    <source>
        <dbReference type="RuleBase" id="RU003616"/>
    </source>
</evidence>
<dbReference type="GO" id="GO:0005737">
    <property type="term" value="C:cytoplasm"/>
    <property type="evidence" value="ECO:0007669"/>
    <property type="project" value="TreeGrafter"/>
</dbReference>
<proteinExistence type="inferred from homology"/>
<dbReference type="EMBL" id="OC859249">
    <property type="protein sequence ID" value="CAD7627372.1"/>
    <property type="molecule type" value="Genomic_DNA"/>
</dbReference>
<reference evidence="5" key="1">
    <citation type="submission" date="2020-11" db="EMBL/GenBank/DDBJ databases">
        <authorList>
            <person name="Tran Van P."/>
        </authorList>
    </citation>
    <scope>NUCLEOTIDE SEQUENCE</scope>
</reference>
<dbReference type="CDD" id="cd06526">
    <property type="entry name" value="metazoan_ACD"/>
    <property type="match status" value="1"/>
</dbReference>
<dbReference type="PANTHER" id="PTHR45640">
    <property type="entry name" value="HEAT SHOCK PROTEIN HSP-12.2-RELATED"/>
    <property type="match status" value="1"/>
</dbReference>
<keyword evidence="1" id="KW-0346">Stress response</keyword>
<evidence type="ECO:0000313" key="5">
    <source>
        <dbReference type="EMBL" id="CAD7627372.1"/>
    </source>
</evidence>
<comment type="similarity">
    <text evidence="2 3">Belongs to the small heat shock protein (HSP20) family.</text>
</comment>
<dbReference type="Pfam" id="PF00011">
    <property type="entry name" value="HSP20"/>
    <property type="match status" value="1"/>
</dbReference>
<protein>
    <recommendedName>
        <fullName evidence="4">SHSP domain-containing protein</fullName>
    </recommendedName>
</protein>
<dbReference type="InterPro" id="IPR002068">
    <property type="entry name" value="A-crystallin/Hsp20_dom"/>
</dbReference>
<dbReference type="AlphaFoldDB" id="A0A7R9KSU5"/>
<gene>
    <name evidence="5" type="ORF">OSB1V03_LOCUS7799</name>
</gene>
<dbReference type="InterPro" id="IPR008978">
    <property type="entry name" value="HSP20-like_chaperone"/>
</dbReference>
<dbReference type="EMBL" id="CAJPIZ010004674">
    <property type="protein sequence ID" value="CAG2107802.1"/>
    <property type="molecule type" value="Genomic_DNA"/>
</dbReference>
<dbReference type="PRINTS" id="PR00299">
    <property type="entry name" value="ACRYSTALLIN"/>
</dbReference>
<feature type="non-terminal residue" evidence="5">
    <location>
        <position position="136"/>
    </location>
</feature>
<evidence type="ECO:0000256" key="1">
    <source>
        <dbReference type="ARBA" id="ARBA00023016"/>
    </source>
</evidence>
<dbReference type="Gene3D" id="2.60.40.790">
    <property type="match status" value="1"/>
</dbReference>
<dbReference type="PROSITE" id="PS01031">
    <property type="entry name" value="SHSP"/>
    <property type="match status" value="1"/>
</dbReference>
<dbReference type="PANTHER" id="PTHR45640:SF13">
    <property type="entry name" value="HEAT SHOCK PROTEIN 22-RELATED"/>
    <property type="match status" value="1"/>
</dbReference>
<evidence type="ECO:0000259" key="4">
    <source>
        <dbReference type="PROSITE" id="PS01031"/>
    </source>
</evidence>
<organism evidence="5">
    <name type="scientific">Medioppia subpectinata</name>
    <dbReference type="NCBI Taxonomy" id="1979941"/>
    <lineage>
        <taxon>Eukaryota</taxon>
        <taxon>Metazoa</taxon>
        <taxon>Ecdysozoa</taxon>
        <taxon>Arthropoda</taxon>
        <taxon>Chelicerata</taxon>
        <taxon>Arachnida</taxon>
        <taxon>Acari</taxon>
        <taxon>Acariformes</taxon>
        <taxon>Sarcoptiformes</taxon>
        <taxon>Oribatida</taxon>
        <taxon>Brachypylina</taxon>
        <taxon>Oppioidea</taxon>
        <taxon>Oppiidae</taxon>
        <taxon>Medioppia</taxon>
    </lineage>
</organism>
<feature type="domain" description="SHSP" evidence="4">
    <location>
        <begin position="50"/>
        <end position="136"/>
    </location>
</feature>
<dbReference type="GO" id="GO:0042026">
    <property type="term" value="P:protein refolding"/>
    <property type="evidence" value="ECO:0007669"/>
    <property type="project" value="TreeGrafter"/>
</dbReference>
<dbReference type="Proteomes" id="UP000759131">
    <property type="component" value="Unassembled WGS sequence"/>
</dbReference>
<dbReference type="GO" id="GO:0009408">
    <property type="term" value="P:response to heat"/>
    <property type="evidence" value="ECO:0007669"/>
    <property type="project" value="TreeGrafter"/>
</dbReference>
<name>A0A7R9KSU5_9ACAR</name>
<evidence type="ECO:0000256" key="2">
    <source>
        <dbReference type="PROSITE-ProRule" id="PRU00285"/>
    </source>
</evidence>